<keyword evidence="4" id="KW-1185">Reference proteome</keyword>
<dbReference type="InterPro" id="IPR036638">
    <property type="entry name" value="HLH_DNA-bd_sf"/>
</dbReference>
<feature type="compositionally biased region" description="Basic and acidic residues" evidence="1">
    <location>
        <begin position="147"/>
        <end position="156"/>
    </location>
</feature>
<evidence type="ECO:0000313" key="4">
    <source>
        <dbReference type="Proteomes" id="UP000780801"/>
    </source>
</evidence>
<dbReference type="PANTHER" id="PTHR47787">
    <property type="entry name" value="CENTROMERE-BINDING PROTEIN 1"/>
    <property type="match status" value="1"/>
</dbReference>
<feature type="region of interest" description="Disordered" evidence="1">
    <location>
        <begin position="24"/>
        <end position="50"/>
    </location>
</feature>
<dbReference type="PROSITE" id="PS50888">
    <property type="entry name" value="BHLH"/>
    <property type="match status" value="1"/>
</dbReference>
<proteinExistence type="predicted"/>
<accession>A0A9P6FIQ8</accession>
<dbReference type="AlphaFoldDB" id="A0A9P6FIQ8"/>
<sequence>AVSAPAVSATVAVASAPAPVPALAAKPVQGSEEWRKIRRDNHKEVERRRRENINDGITQLAELVPNSEKNKGAILKQAVKYIESIEEANKKLMADIEAGSSTKLDLDKALVEKSILKTSLESLKVEHEQLKRDLDALKGQLNEESDEHTSKRQRTE</sequence>
<dbReference type="Proteomes" id="UP000780801">
    <property type="component" value="Unassembled WGS sequence"/>
</dbReference>
<feature type="domain" description="BHLH" evidence="2">
    <location>
        <begin position="37"/>
        <end position="85"/>
    </location>
</feature>
<dbReference type="Gene3D" id="4.10.280.10">
    <property type="entry name" value="Helix-loop-helix DNA-binding domain"/>
    <property type="match status" value="1"/>
</dbReference>
<feature type="compositionally biased region" description="Basic and acidic residues" evidence="1">
    <location>
        <begin position="41"/>
        <end position="50"/>
    </location>
</feature>
<dbReference type="EMBL" id="JAABOA010006723">
    <property type="protein sequence ID" value="KAF9555334.1"/>
    <property type="molecule type" value="Genomic_DNA"/>
</dbReference>
<dbReference type="GO" id="GO:0005634">
    <property type="term" value="C:nucleus"/>
    <property type="evidence" value="ECO:0007669"/>
    <property type="project" value="TreeGrafter"/>
</dbReference>
<dbReference type="GO" id="GO:0003700">
    <property type="term" value="F:DNA-binding transcription factor activity"/>
    <property type="evidence" value="ECO:0007669"/>
    <property type="project" value="TreeGrafter"/>
</dbReference>
<organism evidence="3 4">
    <name type="scientific">Lunasporangiospora selenospora</name>
    <dbReference type="NCBI Taxonomy" id="979761"/>
    <lineage>
        <taxon>Eukaryota</taxon>
        <taxon>Fungi</taxon>
        <taxon>Fungi incertae sedis</taxon>
        <taxon>Mucoromycota</taxon>
        <taxon>Mortierellomycotina</taxon>
        <taxon>Mortierellomycetes</taxon>
        <taxon>Mortierellales</taxon>
        <taxon>Mortierellaceae</taxon>
        <taxon>Lunasporangiospora</taxon>
    </lineage>
</organism>
<dbReference type="PANTHER" id="PTHR47787:SF1">
    <property type="entry name" value="CENTROMERE-BINDING PROTEIN 1"/>
    <property type="match status" value="1"/>
</dbReference>
<dbReference type="Pfam" id="PF00010">
    <property type="entry name" value="HLH"/>
    <property type="match status" value="1"/>
</dbReference>
<reference evidence="3" key="1">
    <citation type="journal article" date="2020" name="Fungal Divers.">
        <title>Resolving the Mortierellaceae phylogeny through synthesis of multi-gene phylogenetics and phylogenomics.</title>
        <authorList>
            <person name="Vandepol N."/>
            <person name="Liber J."/>
            <person name="Desiro A."/>
            <person name="Na H."/>
            <person name="Kennedy M."/>
            <person name="Barry K."/>
            <person name="Grigoriev I.V."/>
            <person name="Miller A.N."/>
            <person name="O'Donnell K."/>
            <person name="Stajich J.E."/>
            <person name="Bonito G."/>
        </authorList>
    </citation>
    <scope>NUCLEOTIDE SEQUENCE</scope>
    <source>
        <strain evidence="3">KOD1015</strain>
    </source>
</reference>
<dbReference type="SMART" id="SM00353">
    <property type="entry name" value="HLH"/>
    <property type="match status" value="1"/>
</dbReference>
<evidence type="ECO:0000259" key="2">
    <source>
        <dbReference type="PROSITE" id="PS50888"/>
    </source>
</evidence>
<evidence type="ECO:0000313" key="3">
    <source>
        <dbReference type="EMBL" id="KAF9555334.1"/>
    </source>
</evidence>
<comment type="caution">
    <text evidence="3">The sequence shown here is derived from an EMBL/GenBank/DDBJ whole genome shotgun (WGS) entry which is preliminary data.</text>
</comment>
<feature type="region of interest" description="Disordered" evidence="1">
    <location>
        <begin position="136"/>
        <end position="156"/>
    </location>
</feature>
<gene>
    <name evidence="3" type="primary">CBF1_2</name>
    <name evidence="3" type="ORF">BGW38_009262</name>
</gene>
<evidence type="ECO:0000256" key="1">
    <source>
        <dbReference type="SAM" id="MobiDB-lite"/>
    </source>
</evidence>
<dbReference type="GO" id="GO:0046983">
    <property type="term" value="F:protein dimerization activity"/>
    <property type="evidence" value="ECO:0007669"/>
    <property type="project" value="InterPro"/>
</dbReference>
<dbReference type="OrthoDB" id="71302at2759"/>
<feature type="non-terminal residue" evidence="3">
    <location>
        <position position="1"/>
    </location>
</feature>
<protein>
    <submittedName>
        <fullName evidence="3">Basic helix-loop-helix protein</fullName>
    </submittedName>
</protein>
<dbReference type="InterPro" id="IPR011598">
    <property type="entry name" value="bHLH_dom"/>
</dbReference>
<name>A0A9P6FIQ8_9FUNG</name>
<dbReference type="SUPFAM" id="SSF47459">
    <property type="entry name" value="HLH, helix-loop-helix DNA-binding domain"/>
    <property type="match status" value="1"/>
</dbReference>